<dbReference type="RefSeq" id="WP_067993133.1">
    <property type="nucleotide sequence ID" value="NZ_QQBC01000002.1"/>
</dbReference>
<feature type="domain" description="PspA-associated" evidence="1">
    <location>
        <begin position="1"/>
        <end position="86"/>
    </location>
</feature>
<comment type="caution">
    <text evidence="2">The sequence shown here is derived from an EMBL/GenBank/DDBJ whole genome shotgun (WGS) entry which is preliminary data.</text>
</comment>
<dbReference type="Proteomes" id="UP000254869">
    <property type="component" value="Unassembled WGS sequence"/>
</dbReference>
<dbReference type="AlphaFoldDB" id="A0A370IFP6"/>
<gene>
    <name evidence="2" type="ORF">DFR76_102685</name>
</gene>
<evidence type="ECO:0000313" key="3">
    <source>
        <dbReference type="Proteomes" id="UP000254869"/>
    </source>
</evidence>
<protein>
    <recommendedName>
        <fullName evidence="1">PspA-associated domain-containing protein</fullName>
    </recommendedName>
</protein>
<dbReference type="InterPro" id="IPR054437">
    <property type="entry name" value="PspA-assoc_dom"/>
</dbReference>
<evidence type="ECO:0000313" key="2">
    <source>
        <dbReference type="EMBL" id="RDI68284.1"/>
    </source>
</evidence>
<sequence length="93" mass="10203">MIVHILGHGRFRVDDSHRADFDDLEDQLLLAADAHDDDGFELVLGQLRAIAHELGTATSKHEAADLTLPTTNLAVPETLTLLHCEAAAPRTRR</sequence>
<accession>A0A370IFP6</accession>
<reference evidence="2 3" key="1">
    <citation type="submission" date="2018-07" db="EMBL/GenBank/DDBJ databases">
        <title>Genomic Encyclopedia of Type Strains, Phase IV (KMG-IV): sequencing the most valuable type-strain genomes for metagenomic binning, comparative biology and taxonomic classification.</title>
        <authorList>
            <person name="Goeker M."/>
        </authorList>
    </citation>
    <scope>NUCLEOTIDE SEQUENCE [LARGE SCALE GENOMIC DNA]</scope>
    <source>
        <strain evidence="2 3">DSM 44290</strain>
    </source>
</reference>
<evidence type="ECO:0000259" key="1">
    <source>
        <dbReference type="Pfam" id="PF22743"/>
    </source>
</evidence>
<name>A0A370IFP6_9NOCA</name>
<proteinExistence type="predicted"/>
<organism evidence="2 3">
    <name type="scientific">Nocardia pseudobrasiliensis</name>
    <dbReference type="NCBI Taxonomy" id="45979"/>
    <lineage>
        <taxon>Bacteria</taxon>
        <taxon>Bacillati</taxon>
        <taxon>Actinomycetota</taxon>
        <taxon>Actinomycetes</taxon>
        <taxon>Mycobacteriales</taxon>
        <taxon>Nocardiaceae</taxon>
        <taxon>Nocardia</taxon>
    </lineage>
</organism>
<keyword evidence="3" id="KW-1185">Reference proteome</keyword>
<dbReference type="Pfam" id="PF22743">
    <property type="entry name" value="PspAA"/>
    <property type="match status" value="1"/>
</dbReference>
<dbReference type="EMBL" id="QQBC01000002">
    <property type="protein sequence ID" value="RDI68284.1"/>
    <property type="molecule type" value="Genomic_DNA"/>
</dbReference>